<feature type="region of interest" description="Disordered" evidence="6">
    <location>
        <begin position="998"/>
        <end position="1031"/>
    </location>
</feature>
<evidence type="ECO:0000256" key="6">
    <source>
        <dbReference type="SAM" id="MobiDB-lite"/>
    </source>
</evidence>
<dbReference type="SMART" id="SM01165">
    <property type="entry name" value="DUF1866"/>
    <property type="match status" value="1"/>
</dbReference>
<dbReference type="GO" id="GO:0098793">
    <property type="term" value="C:presynapse"/>
    <property type="evidence" value="ECO:0007669"/>
    <property type="project" value="GOC"/>
</dbReference>
<dbReference type="GO" id="GO:0046856">
    <property type="term" value="P:phosphatidylinositol dephosphorylation"/>
    <property type="evidence" value="ECO:0007669"/>
    <property type="project" value="InterPro"/>
</dbReference>
<comment type="similarity">
    <text evidence="3">In the central section; belongs to the inositol 1,4,5-trisphosphate 5-phosphatase family.</text>
</comment>
<dbReference type="SMART" id="SM00128">
    <property type="entry name" value="IPPc"/>
    <property type="match status" value="1"/>
</dbReference>
<dbReference type="Pfam" id="PF08952">
    <property type="entry name" value="DUF1866"/>
    <property type="match status" value="1"/>
</dbReference>
<dbReference type="GO" id="GO:0003676">
    <property type="term" value="F:nucleic acid binding"/>
    <property type="evidence" value="ECO:0007669"/>
    <property type="project" value="InterPro"/>
</dbReference>
<comment type="caution">
    <text evidence="8">The sequence shown here is derived from an EMBL/GenBank/DDBJ whole genome shotgun (WGS) entry which is preliminary data.</text>
</comment>
<evidence type="ECO:0000256" key="4">
    <source>
        <dbReference type="ARBA" id="ARBA00013044"/>
    </source>
</evidence>
<dbReference type="InterPro" id="IPR035979">
    <property type="entry name" value="RBD_domain_sf"/>
</dbReference>
<comment type="catalytic activity">
    <reaction evidence="1">
        <text>a 1,2-diacyl-sn-glycero-3-phospho-(1D-myo-inositol-4,5-bisphosphate) + H2O = a 1,2-diacyl-sn-glycero-3-phospho-(1D-myo-inositol 4-phosphate) + phosphate</text>
        <dbReference type="Rhea" id="RHEA:22764"/>
        <dbReference type="ChEBI" id="CHEBI:15377"/>
        <dbReference type="ChEBI" id="CHEBI:43474"/>
        <dbReference type="ChEBI" id="CHEBI:58178"/>
        <dbReference type="ChEBI" id="CHEBI:58456"/>
        <dbReference type="EC" id="3.1.3.36"/>
    </reaction>
</comment>
<feature type="compositionally biased region" description="Polar residues" evidence="6">
    <location>
        <begin position="1073"/>
        <end position="1093"/>
    </location>
</feature>
<dbReference type="GO" id="GO:0004439">
    <property type="term" value="F:phosphatidylinositol-4,5-bisphosphate 5-phosphatase activity"/>
    <property type="evidence" value="ECO:0007669"/>
    <property type="project" value="UniProtKB-EC"/>
</dbReference>
<dbReference type="InterPro" id="IPR015047">
    <property type="entry name" value="SYNJ1/2_RRM"/>
</dbReference>
<sequence>MAMSKVIRVLEKSIAPSPHSVLMEHRHKNDSILFESHAVALLSQQETDIIRKQYTKVCDAYGCLGVLQLNAGESTVLFLVLVTGCVSMGKIGDVEVFRIQQTQFVSLQNAAPNEDKISEVRKLLNSGTFYFAHTNQTSTTMNKFDITLCAQRRQQTSETDNRFFWNRMMHIHMLRFGIDCQAWLLKAMCGSVEIRTVYIGAKQARAAIISRLSCERAGTRFNVRGTNDEGHVANFVETEQVIHVDNDVTSYVQTRGSVPLFWEQPGVQVGSHKVKLSRGFETSAAAFDRHMSMMKQRYGYQAIINLLGTSLVGSKEGEAMLSNEFQRHHGMSAHKDVPHIIFDYHQECRGGNFGALSKLKERITACGINFGIFHVSNGQVLREQFGVIRTNCLDCLDRTNCVQTYLGLDTLAVQIEALGMGEKKNYSRFEEIFKQMWINNGNEVSKIYAGTGAIQGGSKLMDGARSAARTIQNNLLDNSKQEAIDILLVGSTLNSELADRARILLPSNMLHAPTTVLREMCKRYTEYVTPKTARVAVGTYNVNGGKHFRSIVFKDSLSDWLLDCHALARSKALVNVNNPSENAGNPVDIYAIGFQEIVDLNASNIMAASTDNAKLWAEELQKTISRDNDYVLLTYQQLVGVCLYIYIRPEHAPYIKDVAIDCVKTGLGGATGNKGACAIRFVLHGTSMCFVCAHFAAGQSQVAERNADYAEITRKLAFPMGRTLKSHDWVFWCGDFNYRIDMDKEELKESIRNGDLSAVLENDQLRKEQEAGNVFSDFLEGEITFDPTYKYDLFSDDYDTSEKQRAPAWTDRVLWRRRKALAESDFANNDWNPGKLIHYGRSELKQSDHRPVIAIIDAEIMEIDQKHRRTVFEQVIRDLGPPDSTIVVHVKDVAVDDEGPTIYDENVMSTLIQELTKMGEVTLVRYVEDTMWVTFRDGEAALNAVAKGQLNICGLDLEFELKSPNWHHFVDNEIELCTTNTIALCANPQEQAQLLNATPEVPQRPKQPPTRPAPARPPIPMSPKNSPRHLPHAGVISVVPEMLQKPAKPPMPPQPQQPPQLPPPLRPVPVGSGSDTAPSSKSQSPTEQTSPLHSSSGKVSPSGSGSQAGSLPPTPPRHTQSKNVTPASTPSRQSKQSSVDVQDTSTYNESNIYEEIPDIPAPRHPPPAFPPPVGLMDGGSSESPARRPPQMPTNAPMGPPPPLPGFNTPGGPPKLPVNLSFLAVAKPGEVVTPKVVNAGWLYVFVTVVLEVVKPLLCGAKTPGGPPKRPVYLAPSLLAVEPKVELPDVTKPEAADEVVPICLNTEDAVVDLVNKESENDWLVKVSAAQLINLLTEIIISKIINTFKKQKFHCLSVQG</sequence>
<feature type="domain" description="SAC" evidence="7">
    <location>
        <begin position="120"/>
        <end position="450"/>
    </location>
</feature>
<proteinExistence type="inferred from homology"/>
<feature type="compositionally biased region" description="Pro residues" evidence="6">
    <location>
        <begin position="1005"/>
        <end position="1021"/>
    </location>
</feature>
<protein>
    <recommendedName>
        <fullName evidence="4">phosphoinositide 5-phosphatase</fullName>
        <ecNumber evidence="4">3.1.3.36</ecNumber>
    </recommendedName>
</protein>
<reference evidence="8 9" key="1">
    <citation type="journal article" date="2015" name="Nat. Commun.">
        <title>Lucilia cuprina genome unlocks parasitic fly biology to underpin future interventions.</title>
        <authorList>
            <person name="Anstead C.A."/>
            <person name="Korhonen P.K."/>
            <person name="Young N.D."/>
            <person name="Hall R.S."/>
            <person name="Jex A.R."/>
            <person name="Murali S.C."/>
            <person name="Hughes D.S."/>
            <person name="Lee S.F."/>
            <person name="Perry T."/>
            <person name="Stroehlein A.J."/>
            <person name="Ansell B.R."/>
            <person name="Breugelmans B."/>
            <person name="Hofmann A."/>
            <person name="Qu J."/>
            <person name="Dugan S."/>
            <person name="Lee S.L."/>
            <person name="Chao H."/>
            <person name="Dinh H."/>
            <person name="Han Y."/>
            <person name="Doddapaneni H.V."/>
            <person name="Worley K.C."/>
            <person name="Muzny D.M."/>
            <person name="Ioannidis P."/>
            <person name="Waterhouse R.M."/>
            <person name="Zdobnov E.M."/>
            <person name="James P.J."/>
            <person name="Bagnall N.H."/>
            <person name="Kotze A.C."/>
            <person name="Gibbs R.A."/>
            <person name="Richards S."/>
            <person name="Batterham P."/>
            <person name="Gasser R.B."/>
        </authorList>
    </citation>
    <scope>NUCLEOTIDE SEQUENCE [LARGE SCALE GENOMIC DNA]</scope>
    <source>
        <strain evidence="8 9">LS</strain>
        <tissue evidence="8">Full body</tissue>
    </source>
</reference>
<dbReference type="PANTHER" id="PTHR11200">
    <property type="entry name" value="INOSITOL 5-PHOSPHATASE"/>
    <property type="match status" value="1"/>
</dbReference>
<dbReference type="Proteomes" id="UP000037069">
    <property type="component" value="Unassembled WGS sequence"/>
</dbReference>
<dbReference type="InterPro" id="IPR012677">
    <property type="entry name" value="Nucleotide-bd_a/b_plait_sf"/>
</dbReference>
<feature type="compositionally biased region" description="Polar residues" evidence="6">
    <location>
        <begin position="1117"/>
        <end position="1151"/>
    </location>
</feature>
<dbReference type="SUPFAM" id="SSF54928">
    <property type="entry name" value="RNA-binding domain, RBD"/>
    <property type="match status" value="1"/>
</dbReference>
<dbReference type="Pfam" id="PF22669">
    <property type="entry name" value="Exo_endo_phos2"/>
    <property type="match status" value="1"/>
</dbReference>
<evidence type="ECO:0000256" key="1">
    <source>
        <dbReference type="ARBA" id="ARBA00001786"/>
    </source>
</evidence>
<dbReference type="Gene3D" id="3.30.70.330">
    <property type="match status" value="1"/>
</dbReference>
<dbReference type="OMA" id="HPCHELR"/>
<dbReference type="GO" id="GO:0048488">
    <property type="term" value="P:synaptic vesicle endocytosis"/>
    <property type="evidence" value="ECO:0007669"/>
    <property type="project" value="TreeGrafter"/>
</dbReference>
<name>A0A0L0BTM4_LUCCU</name>
<dbReference type="CDD" id="cd09089">
    <property type="entry name" value="INPP5c_Synj"/>
    <property type="match status" value="1"/>
</dbReference>
<dbReference type="EMBL" id="JRES01001352">
    <property type="protein sequence ID" value="KNC23377.1"/>
    <property type="molecule type" value="Genomic_DNA"/>
</dbReference>
<gene>
    <name evidence="8" type="ORF">FF38_00773</name>
</gene>
<feature type="compositionally biased region" description="Pro residues" evidence="6">
    <location>
        <begin position="1159"/>
        <end position="1173"/>
    </location>
</feature>
<accession>A0A0L0BTM4</accession>
<feature type="compositionally biased region" description="Pro residues" evidence="6">
    <location>
        <begin position="1047"/>
        <end position="1067"/>
    </location>
</feature>
<comment type="similarity">
    <text evidence="2">Belongs to the synaptojanin family.</text>
</comment>
<dbReference type="InterPro" id="IPR002013">
    <property type="entry name" value="SAC_dom"/>
</dbReference>
<evidence type="ECO:0000259" key="7">
    <source>
        <dbReference type="PROSITE" id="PS50275"/>
    </source>
</evidence>
<evidence type="ECO:0000313" key="9">
    <source>
        <dbReference type="Proteomes" id="UP000037069"/>
    </source>
</evidence>
<dbReference type="OrthoDB" id="1925875at2759"/>
<dbReference type="STRING" id="7375.A0A0L0BTM4"/>
<dbReference type="InterPro" id="IPR036691">
    <property type="entry name" value="Endo/exonu/phosph_ase_sf"/>
</dbReference>
<dbReference type="PROSITE" id="PS50275">
    <property type="entry name" value="SAC"/>
    <property type="match status" value="1"/>
</dbReference>
<dbReference type="SUPFAM" id="SSF56219">
    <property type="entry name" value="DNase I-like"/>
    <property type="match status" value="1"/>
</dbReference>
<keyword evidence="9" id="KW-1185">Reference proteome</keyword>
<evidence type="ECO:0000256" key="5">
    <source>
        <dbReference type="ARBA" id="ARBA00022801"/>
    </source>
</evidence>
<feature type="compositionally biased region" description="Low complexity" evidence="6">
    <location>
        <begin position="1094"/>
        <end position="1105"/>
    </location>
</feature>
<dbReference type="FunFam" id="3.30.70.330:FF:000949">
    <property type="entry name" value="Uncharacterized protein, isoform A"/>
    <property type="match status" value="1"/>
</dbReference>
<feature type="compositionally biased region" description="Pro residues" evidence="6">
    <location>
        <begin position="1186"/>
        <end position="1211"/>
    </location>
</feature>
<dbReference type="InterPro" id="IPR000300">
    <property type="entry name" value="IPPc"/>
</dbReference>
<dbReference type="InterPro" id="IPR046985">
    <property type="entry name" value="IP5"/>
</dbReference>
<evidence type="ECO:0000313" key="8">
    <source>
        <dbReference type="EMBL" id="KNC23377.1"/>
    </source>
</evidence>
<dbReference type="FunFam" id="3.60.10.10:FF:000003">
    <property type="entry name" value="Synaptojanin-1 isoform 1"/>
    <property type="match status" value="1"/>
</dbReference>
<dbReference type="PANTHER" id="PTHR11200:SF257">
    <property type="entry name" value="PHOSPHOINOSITIDE 5-PHOSPHATASE"/>
    <property type="match status" value="1"/>
</dbReference>
<evidence type="ECO:0000256" key="2">
    <source>
        <dbReference type="ARBA" id="ARBA00008943"/>
    </source>
</evidence>
<feature type="region of interest" description="Disordered" evidence="6">
    <location>
        <begin position="1044"/>
        <end position="1211"/>
    </location>
</feature>
<dbReference type="Pfam" id="PF02383">
    <property type="entry name" value="Syja_N"/>
    <property type="match status" value="1"/>
</dbReference>
<organism evidence="8 9">
    <name type="scientific">Lucilia cuprina</name>
    <name type="common">Green bottle fly</name>
    <name type="synonym">Australian sheep blowfly</name>
    <dbReference type="NCBI Taxonomy" id="7375"/>
    <lineage>
        <taxon>Eukaryota</taxon>
        <taxon>Metazoa</taxon>
        <taxon>Ecdysozoa</taxon>
        <taxon>Arthropoda</taxon>
        <taxon>Hexapoda</taxon>
        <taxon>Insecta</taxon>
        <taxon>Pterygota</taxon>
        <taxon>Neoptera</taxon>
        <taxon>Endopterygota</taxon>
        <taxon>Diptera</taxon>
        <taxon>Brachycera</taxon>
        <taxon>Muscomorpha</taxon>
        <taxon>Oestroidea</taxon>
        <taxon>Calliphoridae</taxon>
        <taxon>Luciliinae</taxon>
        <taxon>Lucilia</taxon>
    </lineage>
</organism>
<keyword evidence="5" id="KW-0378">Hydrolase</keyword>
<evidence type="ECO:0000256" key="3">
    <source>
        <dbReference type="ARBA" id="ARBA00009678"/>
    </source>
</evidence>
<dbReference type="EC" id="3.1.3.36" evidence="4"/>
<dbReference type="Gene3D" id="3.60.10.10">
    <property type="entry name" value="Endonuclease/exonuclease/phosphatase"/>
    <property type="match status" value="1"/>
</dbReference>